<evidence type="ECO:0000256" key="2">
    <source>
        <dbReference type="ARBA" id="ARBA00022448"/>
    </source>
</evidence>
<dbReference type="GO" id="GO:0030001">
    <property type="term" value="P:metal ion transport"/>
    <property type="evidence" value="ECO:0007669"/>
    <property type="project" value="InterPro"/>
</dbReference>
<proteinExistence type="predicted"/>
<keyword evidence="2" id="KW-0813">Transport</keyword>
<dbReference type="InterPro" id="IPR006128">
    <property type="entry name" value="Lipoprotein_PsaA-like"/>
</dbReference>
<evidence type="ECO:0000256" key="1">
    <source>
        <dbReference type="ARBA" id="ARBA00004196"/>
    </source>
</evidence>
<dbReference type="EMBL" id="JNSL01000137">
    <property type="protein sequence ID" value="KGA14755.1"/>
    <property type="molecule type" value="Genomic_DNA"/>
</dbReference>
<keyword evidence="3" id="KW-0479">Metal-binding</keyword>
<organism evidence="5">
    <name type="scientific">freshwater metagenome</name>
    <dbReference type="NCBI Taxonomy" id="449393"/>
    <lineage>
        <taxon>unclassified sequences</taxon>
        <taxon>metagenomes</taxon>
        <taxon>ecological metagenomes</taxon>
    </lineage>
</organism>
<dbReference type="GO" id="GO:0046872">
    <property type="term" value="F:metal ion binding"/>
    <property type="evidence" value="ECO:0007669"/>
    <property type="project" value="UniProtKB-KW"/>
</dbReference>
<dbReference type="GO" id="GO:0030313">
    <property type="term" value="C:cell envelope"/>
    <property type="evidence" value="ECO:0007669"/>
    <property type="project" value="UniProtKB-SubCell"/>
</dbReference>
<dbReference type="Pfam" id="PF01297">
    <property type="entry name" value="ZnuA"/>
    <property type="match status" value="1"/>
</dbReference>
<comment type="caution">
    <text evidence="5">The sequence shown here is derived from an EMBL/GenBank/DDBJ whole genome shotgun (WGS) entry which is preliminary data.</text>
</comment>
<gene>
    <name evidence="5" type="ORF">GM51_16550</name>
</gene>
<reference evidence="5" key="1">
    <citation type="submission" date="2014-06" db="EMBL/GenBank/DDBJ databases">
        <title>Key roles for freshwater Actinobacteria revealed by deep metagenomic sequencing.</title>
        <authorList>
            <person name="Ghai R."/>
            <person name="Mizuno C.M."/>
            <person name="Picazo A."/>
            <person name="Camacho A."/>
            <person name="Rodriguez-Valera F."/>
        </authorList>
    </citation>
    <scope>NUCLEOTIDE SEQUENCE</scope>
</reference>
<dbReference type="AlphaFoldDB" id="A0A094PSJ5"/>
<dbReference type="PROSITE" id="PS51257">
    <property type="entry name" value="PROKAR_LIPOPROTEIN"/>
    <property type="match status" value="1"/>
</dbReference>
<dbReference type="PRINTS" id="PR00690">
    <property type="entry name" value="ADHESNFAMILY"/>
</dbReference>
<evidence type="ECO:0000313" key="5">
    <source>
        <dbReference type="EMBL" id="KGA14755.1"/>
    </source>
</evidence>
<accession>A0A094PSJ5</accession>
<dbReference type="InterPro" id="IPR006127">
    <property type="entry name" value="ZnuA-like"/>
</dbReference>
<dbReference type="PANTHER" id="PTHR42953:SF1">
    <property type="entry name" value="METAL-BINDING PROTEIN HI_0362-RELATED"/>
    <property type="match status" value="1"/>
</dbReference>
<dbReference type="PRINTS" id="PR00691">
    <property type="entry name" value="ADHESINB"/>
</dbReference>
<protein>
    <recommendedName>
        <fullName evidence="6">Zinc ABC transporter substrate-binding protein</fullName>
    </recommendedName>
</protein>
<sequence>MSFARYRVRSGAGAGVLVVATVMFASACSSSGSPSDGGVLAGAGDSCPMRSAVTDGPLTVATTVAPITSIVANIAAGTPTIIQGIVPEGTNSHTYEPPPSVAATLEDADIVFINGLVLEEPTKELAKANARSGSVICELATTILPEDEWIYDFSFPKEGGKPNPHLWTDPQMAGDYAALIRDALTAADPTHAAQYAENYAAFALKIDAIDQAVAQATATMSEDQRQLLTYHDAYAYFARTYGWTVIGAIQPSSFEEPTPKEIADLMDQVKSSGVKAIFGSEVFPSTVLEQIGKETGVRYVDVLRDDDLIGGPGDSDHSWMGLMRFNYVTMVEALGGDASALKSLDTSDVGPDTANYPQ</sequence>
<dbReference type="Gene3D" id="3.40.50.1980">
    <property type="entry name" value="Nitrogenase molybdenum iron protein domain"/>
    <property type="match status" value="2"/>
</dbReference>
<evidence type="ECO:0008006" key="6">
    <source>
        <dbReference type="Google" id="ProtNLM"/>
    </source>
</evidence>
<evidence type="ECO:0000256" key="3">
    <source>
        <dbReference type="ARBA" id="ARBA00022723"/>
    </source>
</evidence>
<dbReference type="InterPro" id="IPR050492">
    <property type="entry name" value="Bact_metal-bind_prot9"/>
</dbReference>
<dbReference type="GO" id="GO:0007155">
    <property type="term" value="P:cell adhesion"/>
    <property type="evidence" value="ECO:0007669"/>
    <property type="project" value="InterPro"/>
</dbReference>
<keyword evidence="4" id="KW-0732">Signal</keyword>
<evidence type="ECO:0000256" key="4">
    <source>
        <dbReference type="ARBA" id="ARBA00022729"/>
    </source>
</evidence>
<dbReference type="SUPFAM" id="SSF53807">
    <property type="entry name" value="Helical backbone' metal receptor"/>
    <property type="match status" value="1"/>
</dbReference>
<dbReference type="InterPro" id="IPR006129">
    <property type="entry name" value="AdhesinB"/>
</dbReference>
<comment type="subcellular location">
    <subcellularLocation>
        <location evidence="1">Cell envelope</location>
    </subcellularLocation>
</comment>
<dbReference type="PANTHER" id="PTHR42953">
    <property type="entry name" value="HIGH-AFFINITY ZINC UPTAKE SYSTEM PROTEIN ZNUA-RELATED"/>
    <property type="match status" value="1"/>
</dbReference>
<name>A0A094PSJ5_9ZZZZ</name>